<reference evidence="8" key="1">
    <citation type="submission" date="2020-12" db="UniProtKB">
        <authorList>
            <consortium name="WormBaseParasite"/>
        </authorList>
    </citation>
    <scope>IDENTIFICATION</scope>
    <source>
        <strain evidence="8">MHco3</strain>
    </source>
</reference>
<comment type="similarity">
    <text evidence="2">Belongs to the Mediator complex subunit 27 family.</text>
</comment>
<sequence>MNLGSSRAVPASSGGSASVGPITRQHQVPATNPNTFAQIPTGYRRDAQASSLALVKKYADSVSVALRKLRREAKNFFNEVYMEDRVKTDLRRLTYFNRTTNFIIREIYRELEHLVNSGNLKSSMSESSKIMAKVYDVTLSSSGLDVYEEEDIIALLGNRSASQVFVLSYVDRMSRMDRYRKDRYYAAPQNSLGTIEEDSVKLLAMLETLKDHFAKRSNNGTGLRNVRITSIVPVDVREIVVEIKMGTPQDVQFVPQMKLFLVFLNSELALIRIGAPKEKLWSKDSDSESEYEVFRKISRVVAQIVLAKHNLKKIPSQSLFISIVSFIQRFTKCFYSKCAVCRKTMRDFLPPIIIKQYGLDTVFIHEDCELDSSGYDVQ</sequence>
<evidence type="ECO:0000256" key="2">
    <source>
        <dbReference type="ARBA" id="ARBA00008048"/>
    </source>
</evidence>
<comment type="subcellular location">
    <subcellularLocation>
        <location evidence="1">Nucleus</location>
    </subcellularLocation>
</comment>
<accession>A0A7I4YTJ3</accession>
<feature type="region of interest" description="Disordered" evidence="6">
    <location>
        <begin position="1"/>
        <end position="38"/>
    </location>
</feature>
<evidence type="ECO:0000256" key="6">
    <source>
        <dbReference type="SAM" id="MobiDB-lite"/>
    </source>
</evidence>
<dbReference type="OrthoDB" id="5864140at2759"/>
<keyword evidence="7" id="KW-1185">Reference proteome</keyword>
<evidence type="ECO:0000313" key="7">
    <source>
        <dbReference type="Proteomes" id="UP000025227"/>
    </source>
</evidence>
<dbReference type="GO" id="GO:0016592">
    <property type="term" value="C:mediator complex"/>
    <property type="evidence" value="ECO:0007669"/>
    <property type="project" value="InterPro"/>
</dbReference>
<feature type="compositionally biased region" description="Polar residues" evidence="6">
    <location>
        <begin position="24"/>
        <end position="38"/>
    </location>
</feature>
<evidence type="ECO:0000313" key="8">
    <source>
        <dbReference type="WBParaSite" id="HCON_00138550-00001"/>
    </source>
</evidence>
<keyword evidence="4" id="KW-0804">Transcription</keyword>
<evidence type="ECO:0000256" key="4">
    <source>
        <dbReference type="ARBA" id="ARBA00023163"/>
    </source>
</evidence>
<protein>
    <submittedName>
        <fullName evidence="8">Mediator of RNA polymerase II transcription subunit 27</fullName>
    </submittedName>
</protein>
<dbReference type="InterPro" id="IPR021627">
    <property type="entry name" value="Mediator_Med27"/>
</dbReference>
<name>A0A7I4YTJ3_HAECO</name>
<proteinExistence type="inferred from homology"/>
<dbReference type="WBParaSite" id="HCON_00138550-00001">
    <property type="protein sequence ID" value="HCON_00138550-00001"/>
    <property type="gene ID" value="HCON_00138550"/>
</dbReference>
<evidence type="ECO:0000256" key="1">
    <source>
        <dbReference type="ARBA" id="ARBA00004123"/>
    </source>
</evidence>
<keyword evidence="5" id="KW-0539">Nucleus</keyword>
<evidence type="ECO:0000256" key="3">
    <source>
        <dbReference type="ARBA" id="ARBA00023015"/>
    </source>
</evidence>
<dbReference type="Pfam" id="PF11571">
    <property type="entry name" value="Med27"/>
    <property type="match status" value="1"/>
</dbReference>
<keyword evidence="3" id="KW-0805">Transcription regulation</keyword>
<evidence type="ECO:0000256" key="5">
    <source>
        <dbReference type="ARBA" id="ARBA00023242"/>
    </source>
</evidence>
<organism evidence="7 8">
    <name type="scientific">Haemonchus contortus</name>
    <name type="common">Barber pole worm</name>
    <dbReference type="NCBI Taxonomy" id="6289"/>
    <lineage>
        <taxon>Eukaryota</taxon>
        <taxon>Metazoa</taxon>
        <taxon>Ecdysozoa</taxon>
        <taxon>Nematoda</taxon>
        <taxon>Chromadorea</taxon>
        <taxon>Rhabditida</taxon>
        <taxon>Rhabditina</taxon>
        <taxon>Rhabditomorpha</taxon>
        <taxon>Strongyloidea</taxon>
        <taxon>Trichostrongylidae</taxon>
        <taxon>Haemonchus</taxon>
    </lineage>
</organism>
<feature type="compositionally biased region" description="Low complexity" evidence="6">
    <location>
        <begin position="1"/>
        <end position="21"/>
    </location>
</feature>
<dbReference type="AlphaFoldDB" id="A0A7I4YTJ3"/>
<dbReference type="Proteomes" id="UP000025227">
    <property type="component" value="Unplaced"/>
</dbReference>